<keyword evidence="10" id="KW-0067">ATP-binding</keyword>
<evidence type="ECO:0000256" key="10">
    <source>
        <dbReference type="ARBA" id="ARBA00022840"/>
    </source>
</evidence>
<comment type="similarity">
    <text evidence="3 14">Belongs to the FGGY kinase family.</text>
</comment>
<evidence type="ECO:0000256" key="8">
    <source>
        <dbReference type="ARBA" id="ARBA00022777"/>
    </source>
</evidence>
<protein>
    <recommendedName>
        <fullName evidence="13">Glycerol kinase 5</fullName>
        <ecNumber evidence="4">2.7.1.30</ecNumber>
    </recommendedName>
    <alternativeName>
        <fullName evidence="11">ATP:glycerol 3-phosphotransferase 5</fullName>
    </alternativeName>
</protein>
<keyword evidence="7" id="KW-0547">Nucleotide-binding</keyword>
<keyword evidence="8 14" id="KW-0418">Kinase</keyword>
<dbReference type="CDD" id="cd07793">
    <property type="entry name" value="ASKHA_NBD_FGGY_GK5-like"/>
    <property type="match status" value="1"/>
</dbReference>
<dbReference type="InterPro" id="IPR037444">
    <property type="entry name" value="GK5"/>
</dbReference>
<evidence type="ECO:0000256" key="2">
    <source>
        <dbReference type="ARBA" id="ARBA00005190"/>
    </source>
</evidence>
<organism evidence="17">
    <name type="scientific">Photinus pyralis</name>
    <name type="common">Common eastern firefly</name>
    <name type="synonym">Lampyris pyralis</name>
    <dbReference type="NCBI Taxonomy" id="7054"/>
    <lineage>
        <taxon>Eukaryota</taxon>
        <taxon>Metazoa</taxon>
        <taxon>Ecdysozoa</taxon>
        <taxon>Arthropoda</taxon>
        <taxon>Hexapoda</taxon>
        <taxon>Insecta</taxon>
        <taxon>Pterygota</taxon>
        <taxon>Neoptera</taxon>
        <taxon>Endopterygota</taxon>
        <taxon>Coleoptera</taxon>
        <taxon>Polyphaga</taxon>
        <taxon>Elateriformia</taxon>
        <taxon>Elateroidea</taxon>
        <taxon>Lampyridae</taxon>
        <taxon>Lampyrinae</taxon>
        <taxon>Photinus</taxon>
    </lineage>
</organism>
<dbReference type="InterPro" id="IPR018485">
    <property type="entry name" value="FGGY_C"/>
</dbReference>
<evidence type="ECO:0000259" key="15">
    <source>
        <dbReference type="Pfam" id="PF00370"/>
    </source>
</evidence>
<evidence type="ECO:0000256" key="6">
    <source>
        <dbReference type="ARBA" id="ARBA00022679"/>
    </source>
</evidence>
<comment type="function">
    <text evidence="12">Skin-specific kinase that plays a key role in glycerol metabolism, catalyzing its phosphorylation to produce sn-glycerol 3-phosphate. Involved in skin-specific regulation of sterol regulatory element-binding protein (SREBP) processing and lipid biosynthesis.</text>
</comment>
<keyword evidence="6 14" id="KW-0808">Transferase</keyword>
<keyword evidence="9" id="KW-0319">Glycerol metabolism</keyword>
<comment type="subcellular location">
    <subcellularLocation>
        <location evidence="1">Cytoplasm</location>
    </subcellularLocation>
</comment>
<evidence type="ECO:0000256" key="1">
    <source>
        <dbReference type="ARBA" id="ARBA00004496"/>
    </source>
</evidence>
<dbReference type="AlphaFoldDB" id="A0A1Y1L423"/>
<keyword evidence="5" id="KW-0963">Cytoplasm</keyword>
<dbReference type="PANTHER" id="PTHR10196">
    <property type="entry name" value="SUGAR KINASE"/>
    <property type="match status" value="1"/>
</dbReference>
<dbReference type="PANTHER" id="PTHR10196:SF68">
    <property type="entry name" value="GLYCEROL KINASE 5-RELATED"/>
    <property type="match status" value="1"/>
</dbReference>
<dbReference type="PIRSF" id="PIRSF000538">
    <property type="entry name" value="GlpK"/>
    <property type="match status" value="1"/>
</dbReference>
<dbReference type="EC" id="2.7.1.30" evidence="4"/>
<dbReference type="Gene3D" id="3.30.420.40">
    <property type="match status" value="2"/>
</dbReference>
<sequence length="514" mass="57147">MEDQFIASVDVGTSLIRCHILNCRGQTISSVSQKVNLLYPQPGYVEIDPEDLWNSVVCLIKAAVLEANVEYNNITLGISTQRGTFTIWRKDNGQPFHNFITWKDLRSDALVKQWEKSLILKGFRMGCYGIYLLTGNKRYLAGSKMKLANTQATMRLIWALKNVPKLKQAVENGNAMFGTVDTWLVYKLTGGRKHVTDITNVSATGLFDPFILNWSLMATHILRIPSSILPKIVSNDYSFGSTVKSIFGVSIPIKCVISDQSASMFGSCCYQMADTKITLGTGTFLDVNTGSSPLGCNNGLYPLVGWSINNKITYFVEGASNDTGSLIQWALSAGIIENPHDSGTLASSVESTDGVYFIPAFSGLGPPFMDDNAASGYIGLKVTSTKNHMIRALLESIVYRVTLLYKMMLKETNFKIRSIWVDGGVSNNDFVCQLLANILGIEVHRPSSTEMTVLGVSYITGLKIGMWKNESKLKKLRTLNCTFKPSRDITVYEECVKEFNVWLKAVDRFKLWYT</sequence>
<evidence type="ECO:0000256" key="3">
    <source>
        <dbReference type="ARBA" id="ARBA00009156"/>
    </source>
</evidence>
<dbReference type="GO" id="GO:0019563">
    <property type="term" value="P:glycerol catabolic process"/>
    <property type="evidence" value="ECO:0007669"/>
    <property type="project" value="UniProtKB-UniPathway"/>
</dbReference>
<evidence type="ECO:0000259" key="16">
    <source>
        <dbReference type="Pfam" id="PF02782"/>
    </source>
</evidence>
<dbReference type="InterPro" id="IPR043129">
    <property type="entry name" value="ATPase_NBD"/>
</dbReference>
<evidence type="ECO:0000256" key="7">
    <source>
        <dbReference type="ARBA" id="ARBA00022741"/>
    </source>
</evidence>
<evidence type="ECO:0000256" key="11">
    <source>
        <dbReference type="ARBA" id="ARBA00033026"/>
    </source>
</evidence>
<dbReference type="EMBL" id="GEZM01071387">
    <property type="protein sequence ID" value="JAV65827.1"/>
    <property type="molecule type" value="Transcribed_RNA"/>
</dbReference>
<evidence type="ECO:0000256" key="14">
    <source>
        <dbReference type="RuleBase" id="RU003733"/>
    </source>
</evidence>
<dbReference type="PROSITE" id="PS00445">
    <property type="entry name" value="FGGY_KINASES_2"/>
    <property type="match status" value="1"/>
</dbReference>
<proteinExistence type="inferred from homology"/>
<evidence type="ECO:0000256" key="5">
    <source>
        <dbReference type="ARBA" id="ARBA00022490"/>
    </source>
</evidence>
<dbReference type="SUPFAM" id="SSF53067">
    <property type="entry name" value="Actin-like ATPase domain"/>
    <property type="match status" value="2"/>
</dbReference>
<dbReference type="Pfam" id="PF00370">
    <property type="entry name" value="FGGY_N"/>
    <property type="match status" value="1"/>
</dbReference>
<dbReference type="UniPathway" id="UPA00618">
    <property type="reaction ID" value="UER00672"/>
</dbReference>
<dbReference type="InterPro" id="IPR018483">
    <property type="entry name" value="Carb_kinase_FGGY_CS"/>
</dbReference>
<reference evidence="17" key="1">
    <citation type="journal article" date="2016" name="Sci. Rep.">
        <title>Molecular characterization of firefly nuptial gifts: a multi-omics approach sheds light on postcopulatory sexual selection.</title>
        <authorList>
            <person name="Al-Wathiqui N."/>
            <person name="Fallon T.R."/>
            <person name="South A."/>
            <person name="Weng J.K."/>
            <person name="Lewis S.M."/>
        </authorList>
    </citation>
    <scope>NUCLEOTIDE SEQUENCE</scope>
</reference>
<dbReference type="InterPro" id="IPR018484">
    <property type="entry name" value="FGGY_N"/>
</dbReference>
<dbReference type="GO" id="GO:0006641">
    <property type="term" value="P:triglyceride metabolic process"/>
    <property type="evidence" value="ECO:0007669"/>
    <property type="project" value="TreeGrafter"/>
</dbReference>
<dbReference type="FunFam" id="3.30.420.40:FF:000102">
    <property type="entry name" value="Putative glycerol kinase 5"/>
    <property type="match status" value="1"/>
</dbReference>
<evidence type="ECO:0000256" key="4">
    <source>
        <dbReference type="ARBA" id="ARBA00012099"/>
    </source>
</evidence>
<dbReference type="FunFam" id="3.30.420.40:FF:000104">
    <property type="entry name" value="putative glycerol kinase 5"/>
    <property type="match status" value="1"/>
</dbReference>
<evidence type="ECO:0000256" key="9">
    <source>
        <dbReference type="ARBA" id="ARBA00022798"/>
    </source>
</evidence>
<comment type="pathway">
    <text evidence="2">Polyol metabolism; glycerol degradation via glycerol kinase pathway; sn-glycerol 3-phosphate from glycerol: step 1/1.</text>
</comment>
<dbReference type="GO" id="GO:0046167">
    <property type="term" value="P:glycerol-3-phosphate biosynthetic process"/>
    <property type="evidence" value="ECO:0007669"/>
    <property type="project" value="TreeGrafter"/>
</dbReference>
<feature type="domain" description="Carbohydrate kinase FGGY C-terminal" evidence="16">
    <location>
        <begin position="276"/>
        <end position="459"/>
    </location>
</feature>
<dbReference type="GO" id="GO:0005524">
    <property type="term" value="F:ATP binding"/>
    <property type="evidence" value="ECO:0007669"/>
    <property type="project" value="UniProtKB-KW"/>
</dbReference>
<accession>A0A1Y1L423</accession>
<feature type="domain" description="Carbohydrate kinase FGGY N-terminal" evidence="15">
    <location>
        <begin position="6"/>
        <end position="266"/>
    </location>
</feature>
<evidence type="ECO:0000256" key="12">
    <source>
        <dbReference type="ARBA" id="ARBA00045165"/>
    </source>
</evidence>
<dbReference type="GO" id="GO:0004370">
    <property type="term" value="F:glycerol kinase activity"/>
    <property type="evidence" value="ECO:0007669"/>
    <property type="project" value="UniProtKB-EC"/>
</dbReference>
<dbReference type="GO" id="GO:0005739">
    <property type="term" value="C:mitochondrion"/>
    <property type="evidence" value="ECO:0007669"/>
    <property type="project" value="TreeGrafter"/>
</dbReference>
<name>A0A1Y1L423_PHOPY</name>
<dbReference type="InterPro" id="IPR000577">
    <property type="entry name" value="Carb_kinase_FGGY"/>
</dbReference>
<evidence type="ECO:0000256" key="13">
    <source>
        <dbReference type="ARBA" id="ARBA00047192"/>
    </source>
</evidence>
<evidence type="ECO:0000313" key="17">
    <source>
        <dbReference type="EMBL" id="JAV65827.1"/>
    </source>
</evidence>
<dbReference type="Pfam" id="PF02782">
    <property type="entry name" value="FGGY_C"/>
    <property type="match status" value="1"/>
</dbReference>